<keyword evidence="2" id="KW-1185">Reference proteome</keyword>
<name>A0AAJ2JW78_9BACL</name>
<dbReference type="RefSeq" id="WP_315743349.1">
    <property type="nucleotide sequence ID" value="NZ_JAVYAA010000001.1"/>
</dbReference>
<organism evidence="1 2">
    <name type="scientific">Paenibacillus suaedae</name>
    <dbReference type="NCBI Taxonomy" id="3077233"/>
    <lineage>
        <taxon>Bacteria</taxon>
        <taxon>Bacillati</taxon>
        <taxon>Bacillota</taxon>
        <taxon>Bacilli</taxon>
        <taxon>Bacillales</taxon>
        <taxon>Paenibacillaceae</taxon>
        <taxon>Paenibacillus</taxon>
    </lineage>
</organism>
<dbReference type="EMBL" id="JAVYAA010000001">
    <property type="protein sequence ID" value="MDT8975353.1"/>
    <property type="molecule type" value="Genomic_DNA"/>
</dbReference>
<gene>
    <name evidence="1" type="ORF">RQP50_03735</name>
</gene>
<evidence type="ECO:0000313" key="2">
    <source>
        <dbReference type="Proteomes" id="UP001250538"/>
    </source>
</evidence>
<dbReference type="AlphaFoldDB" id="A0AAJ2JW78"/>
<reference evidence="2" key="1">
    <citation type="submission" date="2023-09" db="EMBL/GenBank/DDBJ databases">
        <title>Paenibacillus sp. chi10 Genome sequencing and assembly.</title>
        <authorList>
            <person name="Kim I."/>
        </authorList>
    </citation>
    <scope>NUCLEOTIDE SEQUENCE [LARGE SCALE GENOMIC DNA]</scope>
    <source>
        <strain evidence="2">chi10</strain>
    </source>
</reference>
<sequence>MIVKCISNLSASLSEKAGYPVDYQYESLIIGSMYYVYAIGHFDNYMCYLLKVDHEEPDLSLDPVWFPFEWFKIVDHQIPDSWYFNFIGEKNAQIISTILGYKEIVLNTEHHHGLMEREKYHLDVFNKIHSSIKNKG</sequence>
<evidence type="ECO:0000313" key="1">
    <source>
        <dbReference type="EMBL" id="MDT8975353.1"/>
    </source>
</evidence>
<proteinExistence type="predicted"/>
<protein>
    <submittedName>
        <fullName evidence="1">Uncharacterized protein</fullName>
    </submittedName>
</protein>
<comment type="caution">
    <text evidence="1">The sequence shown here is derived from an EMBL/GenBank/DDBJ whole genome shotgun (WGS) entry which is preliminary data.</text>
</comment>
<accession>A0AAJ2JW78</accession>
<dbReference type="Proteomes" id="UP001250538">
    <property type="component" value="Unassembled WGS sequence"/>
</dbReference>